<gene>
    <name evidence="1" type="ORF">K466DRAFT_570852</name>
</gene>
<dbReference type="InterPro" id="IPR032675">
    <property type="entry name" value="LRR_dom_sf"/>
</dbReference>
<evidence type="ECO:0000313" key="2">
    <source>
        <dbReference type="Proteomes" id="UP000308197"/>
    </source>
</evidence>
<organism evidence="1 2">
    <name type="scientific">Polyporus arcularius HHB13444</name>
    <dbReference type="NCBI Taxonomy" id="1314778"/>
    <lineage>
        <taxon>Eukaryota</taxon>
        <taxon>Fungi</taxon>
        <taxon>Dikarya</taxon>
        <taxon>Basidiomycota</taxon>
        <taxon>Agaricomycotina</taxon>
        <taxon>Agaricomycetes</taxon>
        <taxon>Polyporales</taxon>
        <taxon>Polyporaceae</taxon>
        <taxon>Polyporus</taxon>
    </lineage>
</organism>
<reference evidence="1 2" key="1">
    <citation type="journal article" date="2019" name="Nat. Ecol. Evol.">
        <title>Megaphylogeny resolves global patterns of mushroom evolution.</title>
        <authorList>
            <person name="Varga T."/>
            <person name="Krizsan K."/>
            <person name="Foldi C."/>
            <person name="Dima B."/>
            <person name="Sanchez-Garcia M."/>
            <person name="Sanchez-Ramirez S."/>
            <person name="Szollosi G.J."/>
            <person name="Szarkandi J.G."/>
            <person name="Papp V."/>
            <person name="Albert L."/>
            <person name="Andreopoulos W."/>
            <person name="Angelini C."/>
            <person name="Antonin V."/>
            <person name="Barry K.W."/>
            <person name="Bougher N.L."/>
            <person name="Buchanan P."/>
            <person name="Buyck B."/>
            <person name="Bense V."/>
            <person name="Catcheside P."/>
            <person name="Chovatia M."/>
            <person name="Cooper J."/>
            <person name="Damon W."/>
            <person name="Desjardin D."/>
            <person name="Finy P."/>
            <person name="Geml J."/>
            <person name="Haridas S."/>
            <person name="Hughes K."/>
            <person name="Justo A."/>
            <person name="Karasinski D."/>
            <person name="Kautmanova I."/>
            <person name="Kiss B."/>
            <person name="Kocsube S."/>
            <person name="Kotiranta H."/>
            <person name="LaButti K.M."/>
            <person name="Lechner B.E."/>
            <person name="Liimatainen K."/>
            <person name="Lipzen A."/>
            <person name="Lukacs Z."/>
            <person name="Mihaltcheva S."/>
            <person name="Morgado L.N."/>
            <person name="Niskanen T."/>
            <person name="Noordeloos M.E."/>
            <person name="Ohm R.A."/>
            <person name="Ortiz-Santana B."/>
            <person name="Ovrebo C."/>
            <person name="Racz N."/>
            <person name="Riley R."/>
            <person name="Savchenko A."/>
            <person name="Shiryaev A."/>
            <person name="Soop K."/>
            <person name="Spirin V."/>
            <person name="Szebenyi C."/>
            <person name="Tomsovsky M."/>
            <person name="Tulloss R.E."/>
            <person name="Uehling J."/>
            <person name="Grigoriev I.V."/>
            <person name="Vagvolgyi C."/>
            <person name="Papp T."/>
            <person name="Martin F.M."/>
            <person name="Miettinen O."/>
            <person name="Hibbett D.S."/>
            <person name="Nagy L.G."/>
        </authorList>
    </citation>
    <scope>NUCLEOTIDE SEQUENCE [LARGE SCALE GENOMIC DNA]</scope>
    <source>
        <strain evidence="1 2">HHB13444</strain>
    </source>
</reference>
<protein>
    <submittedName>
        <fullName evidence="1">Uncharacterized protein</fullName>
    </submittedName>
</protein>
<name>A0A5C3NR43_9APHY</name>
<proteinExistence type="predicted"/>
<accession>A0A5C3NR43</accession>
<dbReference type="InParanoid" id="A0A5C3NR43"/>
<dbReference type="Gene3D" id="3.80.10.10">
    <property type="entry name" value="Ribonuclease Inhibitor"/>
    <property type="match status" value="1"/>
</dbReference>
<feature type="non-terminal residue" evidence="1">
    <location>
        <position position="266"/>
    </location>
</feature>
<keyword evidence="2" id="KW-1185">Reference proteome</keyword>
<dbReference type="Proteomes" id="UP000308197">
    <property type="component" value="Unassembled WGS sequence"/>
</dbReference>
<dbReference type="AlphaFoldDB" id="A0A5C3NR43"/>
<sequence>MTTQTIGGFLFGSSLAEFTRLKKAETSAVSRGLAEIFVKGLECLWASHQDSAPYPVPVTGRCNSRYCHAQLLCSIEPPGASYTILLRFESPLKCSDPSRVPLSGLSVAELVFCGVSWRDAPGVLFNTAALPLVLDALRPFRSSLQRLTFEYCAFEGTPQLVGLAETVRQLPSLHTLALRHCTGLLSSTHSRSLESHLTHPEVWTRLTAVDLEGSCFALALASQLQKLSLTLFEPEDLYALLPHLRYFTRLTTLELFFKCGHRGLLR</sequence>
<evidence type="ECO:0000313" key="1">
    <source>
        <dbReference type="EMBL" id="TFK78410.1"/>
    </source>
</evidence>
<dbReference type="SUPFAM" id="SSF52047">
    <property type="entry name" value="RNI-like"/>
    <property type="match status" value="1"/>
</dbReference>
<dbReference type="EMBL" id="ML212554">
    <property type="protein sequence ID" value="TFK78410.1"/>
    <property type="molecule type" value="Genomic_DNA"/>
</dbReference>